<keyword evidence="4 13" id="KW-0963">Cytoplasm</keyword>
<comment type="pathway">
    <text evidence="2 13">tRNA modification; tRNA-queuosine biosynthesis.</text>
</comment>
<dbReference type="NCBIfam" id="NF001140">
    <property type="entry name" value="PRK00147.1"/>
    <property type="match status" value="1"/>
</dbReference>
<proteinExistence type="inferred from homology"/>
<keyword evidence="14" id="KW-0413">Isomerase</keyword>
<protein>
    <recommendedName>
        <fullName evidence="11 13">S-adenosylmethionine:tRNA ribosyltransferase-isomerase</fullName>
        <ecNumber evidence="10 13">2.4.99.17</ecNumber>
    </recommendedName>
    <alternativeName>
        <fullName evidence="12 13">Queuosine biosynthesis protein QueA</fullName>
    </alternativeName>
</protein>
<dbReference type="HAMAP" id="MF_00113">
    <property type="entry name" value="QueA"/>
    <property type="match status" value="1"/>
</dbReference>
<comment type="similarity">
    <text evidence="9 13">Belongs to the QueA family.</text>
</comment>
<comment type="subunit">
    <text evidence="3 13">Monomer.</text>
</comment>
<dbReference type="PANTHER" id="PTHR30307:SF0">
    <property type="entry name" value="S-ADENOSYLMETHIONINE:TRNA RIBOSYLTRANSFERASE-ISOMERASE"/>
    <property type="match status" value="1"/>
</dbReference>
<sequence length="358" mass="40641">MEPKDLLSLEAYDYELPPDRIAQEPVEPRDASRLMVVDRATGRIEHRIFREIVAYLRPGDLLVFNDTRVIPARLFAMKPTGGRVELLLVRRVAADRWWAMVRGRGVRPGLRLQLLSGNQPIDLHAEVEAEGEGPLRLLRFSVPPEGWLERLGVIPLPPYIRKPLHDPERYQTVYARAPGSVAAPTAGLHFTPELLARLREHGVRFAFVTLHISLDTFRPIETPDVREHKLHREWCILSPETAEQINRTRLEGGRIVAVGTTVVRVLETAARYGLGCSPEDVCPWRTVGPFEGETDLYIYPGFTFRAVDALITNFHLPRSTLLLLVAAFMGYDLMRRAYQTAIAEGYRFYSFGDAMLIL</sequence>
<dbReference type="InParanoid" id="A0A212QS97"/>
<dbReference type="RefSeq" id="WP_088570759.1">
    <property type="nucleotide sequence ID" value="NZ_FYEK01000022.1"/>
</dbReference>
<dbReference type="FunCoup" id="A0A212QS97">
    <property type="interactions" value="291"/>
</dbReference>
<organism evidence="14 15">
    <name type="scientific">Thermoflexus hugenholtzii JAD2</name>
    <dbReference type="NCBI Taxonomy" id="877466"/>
    <lineage>
        <taxon>Bacteria</taxon>
        <taxon>Bacillati</taxon>
        <taxon>Chloroflexota</taxon>
        <taxon>Thermoflexia</taxon>
        <taxon>Thermoflexales</taxon>
        <taxon>Thermoflexaceae</taxon>
        <taxon>Thermoflexus</taxon>
    </lineage>
</organism>
<dbReference type="InterPro" id="IPR003699">
    <property type="entry name" value="QueA"/>
</dbReference>
<gene>
    <name evidence="13" type="primary">queA</name>
    <name evidence="14" type="ORF">SAMN02746019_00004860</name>
</gene>
<dbReference type="NCBIfam" id="TIGR00113">
    <property type="entry name" value="queA"/>
    <property type="match status" value="1"/>
</dbReference>
<evidence type="ECO:0000313" key="15">
    <source>
        <dbReference type="Proteomes" id="UP000197025"/>
    </source>
</evidence>
<evidence type="ECO:0000256" key="13">
    <source>
        <dbReference type="HAMAP-Rule" id="MF_00113"/>
    </source>
</evidence>
<dbReference type="OrthoDB" id="9805933at2"/>
<accession>A0A212QS97</accession>
<evidence type="ECO:0000256" key="1">
    <source>
        <dbReference type="ARBA" id="ARBA00004496"/>
    </source>
</evidence>
<dbReference type="InterPro" id="IPR042118">
    <property type="entry name" value="QueA_dom1"/>
</dbReference>
<dbReference type="Gene3D" id="3.40.1780.10">
    <property type="entry name" value="QueA-like"/>
    <property type="match status" value="1"/>
</dbReference>
<keyword evidence="7 13" id="KW-0671">Queuosine biosynthesis</keyword>
<dbReference type="Gene3D" id="2.40.10.240">
    <property type="entry name" value="QueA-like"/>
    <property type="match status" value="1"/>
</dbReference>
<dbReference type="AlphaFoldDB" id="A0A212QS97"/>
<dbReference type="GO" id="GO:0005737">
    <property type="term" value="C:cytoplasm"/>
    <property type="evidence" value="ECO:0007669"/>
    <property type="project" value="UniProtKB-SubCell"/>
</dbReference>
<comment type="function">
    <text evidence="13">Transfers and isomerizes the ribose moiety from AdoMet to the 7-aminomethyl group of 7-deazaguanine (preQ1-tRNA) to give epoxyqueuosine (oQ-tRNA).</text>
</comment>
<evidence type="ECO:0000256" key="8">
    <source>
        <dbReference type="ARBA" id="ARBA00052751"/>
    </source>
</evidence>
<dbReference type="SUPFAM" id="SSF111337">
    <property type="entry name" value="QueA-like"/>
    <property type="match status" value="1"/>
</dbReference>
<comment type="subcellular location">
    <subcellularLocation>
        <location evidence="1 13">Cytoplasm</location>
    </subcellularLocation>
</comment>
<dbReference type="InterPro" id="IPR042119">
    <property type="entry name" value="QueA_dom2"/>
</dbReference>
<evidence type="ECO:0000256" key="4">
    <source>
        <dbReference type="ARBA" id="ARBA00022490"/>
    </source>
</evidence>
<evidence type="ECO:0000256" key="2">
    <source>
        <dbReference type="ARBA" id="ARBA00004691"/>
    </source>
</evidence>
<evidence type="ECO:0000313" key="14">
    <source>
        <dbReference type="EMBL" id="SNB62299.1"/>
    </source>
</evidence>
<dbReference type="GO" id="GO:0051075">
    <property type="term" value="F:S-adenosylmethionine:tRNA ribosyltransferase-isomerase activity"/>
    <property type="evidence" value="ECO:0007669"/>
    <property type="project" value="UniProtKB-EC"/>
</dbReference>
<comment type="catalytic activity">
    <reaction evidence="8 13">
        <text>7-aminomethyl-7-carbaguanosine(34) in tRNA + S-adenosyl-L-methionine = epoxyqueuosine(34) in tRNA + adenine + L-methionine + 2 H(+)</text>
        <dbReference type="Rhea" id="RHEA:32155"/>
        <dbReference type="Rhea" id="RHEA-COMP:10342"/>
        <dbReference type="Rhea" id="RHEA-COMP:18582"/>
        <dbReference type="ChEBI" id="CHEBI:15378"/>
        <dbReference type="ChEBI" id="CHEBI:16708"/>
        <dbReference type="ChEBI" id="CHEBI:57844"/>
        <dbReference type="ChEBI" id="CHEBI:59789"/>
        <dbReference type="ChEBI" id="CHEBI:82833"/>
        <dbReference type="ChEBI" id="CHEBI:194443"/>
        <dbReference type="EC" id="2.4.99.17"/>
    </reaction>
</comment>
<dbReference type="InterPro" id="IPR036100">
    <property type="entry name" value="QueA_sf"/>
</dbReference>
<evidence type="ECO:0000256" key="6">
    <source>
        <dbReference type="ARBA" id="ARBA00022691"/>
    </source>
</evidence>
<dbReference type="GO" id="GO:0008616">
    <property type="term" value="P:tRNA queuosine(34) biosynthetic process"/>
    <property type="evidence" value="ECO:0007669"/>
    <property type="project" value="UniProtKB-UniRule"/>
</dbReference>
<keyword evidence="15" id="KW-1185">Reference proteome</keyword>
<dbReference type="PANTHER" id="PTHR30307">
    <property type="entry name" value="S-ADENOSYLMETHIONINE:TRNA RIBOSYLTRANSFERASE-ISOMERASE"/>
    <property type="match status" value="1"/>
</dbReference>
<keyword evidence="5 13" id="KW-0808">Transferase</keyword>
<evidence type="ECO:0000256" key="3">
    <source>
        <dbReference type="ARBA" id="ARBA00011245"/>
    </source>
</evidence>
<evidence type="ECO:0000256" key="10">
    <source>
        <dbReference type="ARBA" id="ARBA00066503"/>
    </source>
</evidence>
<dbReference type="Proteomes" id="UP000197025">
    <property type="component" value="Unassembled WGS sequence"/>
</dbReference>
<keyword evidence="6 13" id="KW-0949">S-adenosyl-L-methionine</keyword>
<dbReference type="Pfam" id="PF02547">
    <property type="entry name" value="Queuosine_synth"/>
    <property type="match status" value="1"/>
</dbReference>
<dbReference type="EMBL" id="FYEK01000022">
    <property type="protein sequence ID" value="SNB62299.1"/>
    <property type="molecule type" value="Genomic_DNA"/>
</dbReference>
<evidence type="ECO:0000256" key="9">
    <source>
        <dbReference type="ARBA" id="ARBA00061210"/>
    </source>
</evidence>
<evidence type="ECO:0000256" key="5">
    <source>
        <dbReference type="ARBA" id="ARBA00022679"/>
    </source>
</evidence>
<evidence type="ECO:0000256" key="11">
    <source>
        <dbReference type="ARBA" id="ARBA00069325"/>
    </source>
</evidence>
<name>A0A212QS97_9CHLR</name>
<dbReference type="FunFam" id="3.40.1780.10:FF:000001">
    <property type="entry name" value="S-adenosylmethionine:tRNA ribosyltransferase-isomerase"/>
    <property type="match status" value="1"/>
</dbReference>
<evidence type="ECO:0000256" key="12">
    <source>
        <dbReference type="ARBA" id="ARBA00076160"/>
    </source>
</evidence>
<dbReference type="UniPathway" id="UPA00392"/>
<reference evidence="15" key="1">
    <citation type="submission" date="2017-06" db="EMBL/GenBank/DDBJ databases">
        <authorList>
            <person name="Varghese N."/>
            <person name="Submissions S."/>
        </authorList>
    </citation>
    <scope>NUCLEOTIDE SEQUENCE [LARGE SCALE GENOMIC DNA]</scope>
    <source>
        <strain evidence="15">JAD2</strain>
    </source>
</reference>
<dbReference type="EC" id="2.4.99.17" evidence="10 13"/>
<evidence type="ECO:0000256" key="7">
    <source>
        <dbReference type="ARBA" id="ARBA00022785"/>
    </source>
</evidence>